<evidence type="ECO:0000256" key="2">
    <source>
        <dbReference type="PROSITE-ProRule" id="PRU00103"/>
    </source>
</evidence>
<evidence type="ECO:0000256" key="3">
    <source>
        <dbReference type="PROSITE-ProRule" id="PRU00259"/>
    </source>
</evidence>
<organism evidence="4 5">
    <name type="scientific">Sesamum indicum</name>
    <name type="common">Oriental sesame</name>
    <name type="synonym">Sesamum orientale</name>
    <dbReference type="NCBI Taxonomy" id="4182"/>
    <lineage>
        <taxon>Eukaryota</taxon>
        <taxon>Viridiplantae</taxon>
        <taxon>Streptophyta</taxon>
        <taxon>Embryophyta</taxon>
        <taxon>Tracheophyta</taxon>
        <taxon>Spermatophyta</taxon>
        <taxon>Magnoliopsida</taxon>
        <taxon>eudicotyledons</taxon>
        <taxon>Gunneridae</taxon>
        <taxon>Pentapetalae</taxon>
        <taxon>asterids</taxon>
        <taxon>lamiids</taxon>
        <taxon>Lamiales</taxon>
        <taxon>Pedaliaceae</taxon>
        <taxon>Sesamum</taxon>
    </lineage>
</organism>
<dbReference type="OrthoDB" id="409644at2759"/>
<evidence type="ECO:0000313" key="6">
    <source>
        <dbReference type="RefSeq" id="XP_011095516.1"/>
    </source>
</evidence>
<feature type="repeat" description="HEAT" evidence="2">
    <location>
        <begin position="348"/>
        <end position="386"/>
    </location>
</feature>
<dbReference type="InterPro" id="IPR016024">
    <property type="entry name" value="ARM-type_fold"/>
</dbReference>
<dbReference type="PROSITE" id="PS50176">
    <property type="entry name" value="ARM_REPEAT"/>
    <property type="match status" value="2"/>
</dbReference>
<dbReference type="PROSITE" id="PS50077">
    <property type="entry name" value="HEAT_REPEAT"/>
    <property type="match status" value="2"/>
</dbReference>
<evidence type="ECO:0000313" key="4">
    <source>
        <dbReference type="Proteomes" id="UP000504604"/>
    </source>
</evidence>
<dbReference type="RefSeq" id="XP_011095513.1">
    <property type="nucleotide sequence ID" value="XM_011097211.2"/>
</dbReference>
<feature type="repeat" description="ARM" evidence="3">
    <location>
        <begin position="347"/>
        <end position="389"/>
    </location>
</feature>
<dbReference type="Pfam" id="PF00514">
    <property type="entry name" value="Arm"/>
    <property type="match status" value="1"/>
</dbReference>
<name>A0A6I9UM21_SESIN</name>
<dbReference type="Gramene" id="SIN_1014361.t">
    <property type="protein sequence ID" value="SIN_1014361.t.cds1"/>
    <property type="gene ID" value="SIN_1014361"/>
</dbReference>
<dbReference type="KEGG" id="sind:105174947"/>
<dbReference type="SUPFAM" id="SSF48371">
    <property type="entry name" value="ARM repeat"/>
    <property type="match status" value="1"/>
</dbReference>
<dbReference type="SMART" id="SM00185">
    <property type="entry name" value="ARM"/>
    <property type="match status" value="6"/>
</dbReference>
<keyword evidence="1" id="KW-0677">Repeat</keyword>
<sequence>MEELLEGKEAGSSNSRNWDEAFHLFANVIASENDATKIQATIRLAKMSRYAPENILALTVPILLELLESPPTDLSPLVQEASAYSLKCIASQGEGRLANLIGQMGAVPLLLRLLPNSEEGSQRALLKCLRNVVTFWGQNRMILVSNGGLEIVLTMLSSCSGHSKLILLEILSVLALIREVRKVLWRSRKVHHLVEAARCGSVVSRTRAAQAIGLLGLIKRARRTLVNAGALQVLMQLLKEGDPTMKLVAGNALGVISSHVDHIRPVAQAGAIPLYAELLKSSDPVGKEIAEDVFCVLAVDEENAVTIVEHLVGILRGDDVGAKAAAADVIWDLSSYKYSLPILQNSGAIPILVELLKDENIDVKEKVAGAVAQLSLNEANRTVLANSGVIPLLINMLEDDSDELRDNAAEALVNFSLDPLLGDQTSCILENPSFQNMRNRLMQMHASDEHLDLSITRQISTEQLTWDPGFY</sequence>
<dbReference type="PANTHER" id="PTHR46241:SF1">
    <property type="entry name" value="OUTER DYNEIN ARM-DOCKING COMPLEX SUBUNIT 2"/>
    <property type="match status" value="1"/>
</dbReference>
<proteinExistence type="predicted"/>
<dbReference type="PANTHER" id="PTHR46241">
    <property type="entry name" value="ARMADILLO REPEAT-CONTAINING PROTEIN 4 ARMC4"/>
    <property type="match status" value="1"/>
</dbReference>
<feature type="repeat" description="HEAT" evidence="2">
    <location>
        <begin position="389"/>
        <end position="416"/>
    </location>
</feature>
<dbReference type="InterPro" id="IPR011989">
    <property type="entry name" value="ARM-like"/>
</dbReference>
<dbReference type="GeneID" id="105174947"/>
<reference evidence="5 6" key="1">
    <citation type="submission" date="2025-04" db="UniProtKB">
        <authorList>
            <consortium name="RefSeq"/>
        </authorList>
    </citation>
    <scope>IDENTIFICATION</scope>
</reference>
<dbReference type="Gene3D" id="1.25.10.10">
    <property type="entry name" value="Leucine-rich Repeat Variant"/>
    <property type="match status" value="3"/>
</dbReference>
<dbReference type="Pfam" id="PF13646">
    <property type="entry name" value="HEAT_2"/>
    <property type="match status" value="1"/>
</dbReference>
<evidence type="ECO:0000256" key="1">
    <source>
        <dbReference type="ARBA" id="ARBA00022737"/>
    </source>
</evidence>
<evidence type="ECO:0000313" key="5">
    <source>
        <dbReference type="RefSeq" id="XP_011095513.1"/>
    </source>
</evidence>
<keyword evidence="4" id="KW-1185">Reference proteome</keyword>
<feature type="repeat" description="ARM" evidence="3">
    <location>
        <begin position="388"/>
        <end position="416"/>
    </location>
</feature>
<gene>
    <name evidence="5 6" type="primary">LOC105174947</name>
</gene>
<dbReference type="InterPro" id="IPR021133">
    <property type="entry name" value="HEAT_type_2"/>
</dbReference>
<dbReference type="InterPro" id="IPR000225">
    <property type="entry name" value="Armadillo"/>
</dbReference>
<dbReference type="Proteomes" id="UP000504604">
    <property type="component" value="Linkage group LG12"/>
</dbReference>
<protein>
    <submittedName>
        <fullName evidence="5 6">Vacuolar protein 8</fullName>
    </submittedName>
</protein>
<dbReference type="AlphaFoldDB" id="A0A6I9UM21"/>
<accession>A0A6I9UM21</accession>
<dbReference type="RefSeq" id="XP_011095516.1">
    <property type="nucleotide sequence ID" value="XM_011097214.2"/>
</dbReference>